<dbReference type="InterPro" id="IPR012657">
    <property type="entry name" value="23S_rRNA-intervening_sequence"/>
</dbReference>
<dbReference type="AlphaFoldDB" id="A0A1F8GJF7"/>
<dbReference type="Pfam" id="PF05635">
    <property type="entry name" value="23S_rRNA_IVP"/>
    <property type="match status" value="1"/>
</dbReference>
<organism evidence="1 2">
    <name type="scientific">Candidatus Yanofskybacteria bacterium RIFCSPLOWO2_01_FULL_43_22</name>
    <dbReference type="NCBI Taxonomy" id="1802695"/>
    <lineage>
        <taxon>Bacteria</taxon>
        <taxon>Candidatus Yanofskyibacteriota</taxon>
    </lineage>
</organism>
<sequence>MIIKNSPKISILSYRDLEAYKSAHKLALFIYKITTNFPAEEKFGLQSQMRRAAVSIGSNIAEGFARNGAKDKIQFYTISRGSLFELESQCLIARDLSFLSSENYFSVCEKITFVSKLLSGLIKSAMAKPDPKILNTVY</sequence>
<dbReference type="PANTHER" id="PTHR38471:SF2">
    <property type="entry name" value="FOUR HELIX BUNDLE PROTEIN"/>
    <property type="match status" value="1"/>
</dbReference>
<comment type="caution">
    <text evidence="1">The sequence shown here is derived from an EMBL/GenBank/DDBJ whole genome shotgun (WGS) entry which is preliminary data.</text>
</comment>
<dbReference type="PANTHER" id="PTHR38471">
    <property type="entry name" value="FOUR HELIX BUNDLE PROTEIN"/>
    <property type="match status" value="1"/>
</dbReference>
<proteinExistence type="predicted"/>
<dbReference type="NCBIfam" id="TIGR02436">
    <property type="entry name" value="four helix bundle protein"/>
    <property type="match status" value="1"/>
</dbReference>
<dbReference type="STRING" id="1802695.A3A13_03155"/>
<dbReference type="SUPFAM" id="SSF158446">
    <property type="entry name" value="IVS-encoded protein-like"/>
    <property type="match status" value="1"/>
</dbReference>
<name>A0A1F8GJF7_9BACT</name>
<dbReference type="CDD" id="cd16377">
    <property type="entry name" value="23S_rRNA_IVP_like"/>
    <property type="match status" value="1"/>
</dbReference>
<accession>A0A1F8GJF7</accession>
<dbReference type="InterPro" id="IPR036583">
    <property type="entry name" value="23S_rRNA_IVS_sf"/>
</dbReference>
<evidence type="ECO:0000313" key="1">
    <source>
        <dbReference type="EMBL" id="OGN25461.1"/>
    </source>
</evidence>
<gene>
    <name evidence="1" type="ORF">A3A13_03155</name>
</gene>
<dbReference type="EMBL" id="MGKJ01000001">
    <property type="protein sequence ID" value="OGN25461.1"/>
    <property type="molecule type" value="Genomic_DNA"/>
</dbReference>
<evidence type="ECO:0008006" key="3">
    <source>
        <dbReference type="Google" id="ProtNLM"/>
    </source>
</evidence>
<dbReference type="Gene3D" id="1.20.1440.60">
    <property type="entry name" value="23S rRNA-intervening sequence"/>
    <property type="match status" value="1"/>
</dbReference>
<evidence type="ECO:0000313" key="2">
    <source>
        <dbReference type="Proteomes" id="UP000178911"/>
    </source>
</evidence>
<dbReference type="Proteomes" id="UP000178911">
    <property type="component" value="Unassembled WGS sequence"/>
</dbReference>
<reference evidence="1 2" key="1">
    <citation type="journal article" date="2016" name="Nat. Commun.">
        <title>Thousands of microbial genomes shed light on interconnected biogeochemical processes in an aquifer system.</title>
        <authorList>
            <person name="Anantharaman K."/>
            <person name="Brown C.T."/>
            <person name="Hug L.A."/>
            <person name="Sharon I."/>
            <person name="Castelle C.J."/>
            <person name="Probst A.J."/>
            <person name="Thomas B.C."/>
            <person name="Singh A."/>
            <person name="Wilkins M.J."/>
            <person name="Karaoz U."/>
            <person name="Brodie E.L."/>
            <person name="Williams K.H."/>
            <person name="Hubbard S.S."/>
            <person name="Banfield J.F."/>
        </authorList>
    </citation>
    <scope>NUCLEOTIDE SEQUENCE [LARGE SCALE GENOMIC DNA]</scope>
</reference>
<protein>
    <recommendedName>
        <fullName evidence="3">Four helix bundle protein</fullName>
    </recommendedName>
</protein>